<feature type="signal peptide" evidence="2">
    <location>
        <begin position="1"/>
        <end position="22"/>
    </location>
</feature>
<accession>A0AAD7DNT0</accession>
<sequence>MLALQPRFLLLLGLCLVASSTAVSLPSAQDVSLAVYSCSPWLIYLAQTVHVAPGAGAFPANDHAHVKPRAGPALPEVPKVPSLPPKMVKRAGLAPTPHVESKSDLVPVSLKDKRGAPAVPALPATPALPALPKLPVPNKRDTPGAPALPAAPALPSLPKLPVRDVPAAPALPVKLPLPKRDETDPAVLFSKVPRSDDIPEPVEHAPVIRPHFSRSLTSALAPATDVIDTVWNSETGENVGNDQTGSKDTVINPPDLVKLADKNPAPLAQTNEQDHQDGYKSTDFALAGTTPASKGQTLHDHAETLSSGKKLEDMEIAGGIVHKHTETQRRQEDDDEYEEEVSPDVHHAHHMSADVKRSSDQVIEAPVVGEAYHEHEETKRDHYWNHHHHHHPEHHSHSHTHVHEHNY</sequence>
<proteinExistence type="predicted"/>
<protein>
    <submittedName>
        <fullName evidence="3">Uncharacterized protein</fullName>
    </submittedName>
</protein>
<dbReference type="Proteomes" id="UP001221757">
    <property type="component" value="Unassembled WGS sequence"/>
</dbReference>
<feature type="region of interest" description="Disordered" evidence="1">
    <location>
        <begin position="234"/>
        <end position="255"/>
    </location>
</feature>
<feature type="compositionally biased region" description="Basic and acidic residues" evidence="1">
    <location>
        <begin position="323"/>
        <end position="332"/>
    </location>
</feature>
<keyword evidence="2" id="KW-0732">Signal</keyword>
<feature type="chain" id="PRO_5042031931" evidence="2">
    <location>
        <begin position="23"/>
        <end position="407"/>
    </location>
</feature>
<reference evidence="3" key="1">
    <citation type="submission" date="2023-03" db="EMBL/GenBank/DDBJ databases">
        <title>Massive genome expansion in bonnet fungi (Mycena s.s.) driven by repeated elements and novel gene families across ecological guilds.</title>
        <authorList>
            <consortium name="Lawrence Berkeley National Laboratory"/>
            <person name="Harder C.B."/>
            <person name="Miyauchi S."/>
            <person name="Viragh M."/>
            <person name="Kuo A."/>
            <person name="Thoen E."/>
            <person name="Andreopoulos B."/>
            <person name="Lu D."/>
            <person name="Skrede I."/>
            <person name="Drula E."/>
            <person name="Henrissat B."/>
            <person name="Morin E."/>
            <person name="Kohler A."/>
            <person name="Barry K."/>
            <person name="LaButti K."/>
            <person name="Morin E."/>
            <person name="Salamov A."/>
            <person name="Lipzen A."/>
            <person name="Mereny Z."/>
            <person name="Hegedus B."/>
            <person name="Baldrian P."/>
            <person name="Stursova M."/>
            <person name="Weitz H."/>
            <person name="Taylor A."/>
            <person name="Grigoriev I.V."/>
            <person name="Nagy L.G."/>
            <person name="Martin F."/>
            <person name="Kauserud H."/>
        </authorList>
    </citation>
    <scope>NUCLEOTIDE SEQUENCE</scope>
    <source>
        <strain evidence="3">CBHHK067</strain>
    </source>
</reference>
<dbReference type="AlphaFoldDB" id="A0AAD7DNT0"/>
<feature type="region of interest" description="Disordered" evidence="1">
    <location>
        <begin position="386"/>
        <end position="407"/>
    </location>
</feature>
<dbReference type="EMBL" id="JARKIE010000037">
    <property type="protein sequence ID" value="KAJ7695745.1"/>
    <property type="molecule type" value="Genomic_DNA"/>
</dbReference>
<name>A0AAD7DNT0_MYCRO</name>
<feature type="compositionally biased region" description="Basic and acidic residues" evidence="1">
    <location>
        <begin position="343"/>
        <end position="359"/>
    </location>
</feature>
<feature type="region of interest" description="Disordered" evidence="1">
    <location>
        <begin position="267"/>
        <end position="359"/>
    </location>
</feature>
<comment type="caution">
    <text evidence="3">The sequence shown here is derived from an EMBL/GenBank/DDBJ whole genome shotgun (WGS) entry which is preliminary data.</text>
</comment>
<evidence type="ECO:0000313" key="3">
    <source>
        <dbReference type="EMBL" id="KAJ7695745.1"/>
    </source>
</evidence>
<evidence type="ECO:0000256" key="2">
    <source>
        <dbReference type="SAM" id="SignalP"/>
    </source>
</evidence>
<evidence type="ECO:0000313" key="4">
    <source>
        <dbReference type="Proteomes" id="UP001221757"/>
    </source>
</evidence>
<gene>
    <name evidence="3" type="ORF">B0H17DRAFT_1131345</name>
</gene>
<feature type="compositionally biased region" description="Acidic residues" evidence="1">
    <location>
        <begin position="333"/>
        <end position="342"/>
    </location>
</feature>
<feature type="compositionally biased region" description="Polar residues" evidence="1">
    <location>
        <begin position="234"/>
        <end position="249"/>
    </location>
</feature>
<keyword evidence="4" id="KW-1185">Reference proteome</keyword>
<organism evidence="3 4">
    <name type="scientific">Mycena rosella</name>
    <name type="common">Pink bonnet</name>
    <name type="synonym">Agaricus rosellus</name>
    <dbReference type="NCBI Taxonomy" id="1033263"/>
    <lineage>
        <taxon>Eukaryota</taxon>
        <taxon>Fungi</taxon>
        <taxon>Dikarya</taxon>
        <taxon>Basidiomycota</taxon>
        <taxon>Agaricomycotina</taxon>
        <taxon>Agaricomycetes</taxon>
        <taxon>Agaricomycetidae</taxon>
        <taxon>Agaricales</taxon>
        <taxon>Marasmiineae</taxon>
        <taxon>Mycenaceae</taxon>
        <taxon>Mycena</taxon>
    </lineage>
</organism>
<feature type="compositionally biased region" description="Basic and acidic residues" evidence="1">
    <location>
        <begin position="297"/>
        <end position="313"/>
    </location>
</feature>
<feature type="region of interest" description="Disordered" evidence="1">
    <location>
        <begin position="117"/>
        <end position="159"/>
    </location>
</feature>
<feature type="compositionally biased region" description="Basic residues" evidence="1">
    <location>
        <begin position="386"/>
        <end position="400"/>
    </location>
</feature>
<evidence type="ECO:0000256" key="1">
    <source>
        <dbReference type="SAM" id="MobiDB-lite"/>
    </source>
</evidence>